<sequence length="506" mass="55206">MHPSKTPDSSPTRSSIVQSSRPPSVDSHHNPHHTPFLHNLTQRLRKGSSTSSHSSADGTAHPAPAPAPVQDPVKKTDNSRVTRRVLLGMVRDDWEYPSTAVKDNTGLPQREPLGYKLREESLSDIEAEQARETAAAKRASHAHTHAREYGRGHGHEHGKTDPYRFENPDAVGDAIVERKRKRRKLVAEEMSWNDGLRVWMNRRDAWTGAVRRRPKDSVVSVRSPATKPDGGGGGGHEQDGSRQRSGHFFRRSSSMLAHGLGPGPGHERNKSGSSVAAGEGAGLAVLCSASPMDTGATSSPTRSHASPVEGSSIDSVEPPSTNTNKDKDKERDSDKLKDEGDNEGPWLPIFPPLLPADDSLRDRINPKAYATIYSKIVVQGLAPNVPIPLVHMIPALVAGWKAEGNWPPQPMSISAADVKKGRRSSAFAKWHKEHAHDSKAVDGQVAHEREDGKSRVRRSISMMKRVLGGGGNEGEKGLEELGIEFREQDEEEMEKNVTLNRGLVGH</sequence>
<dbReference type="Pfam" id="PF13259">
    <property type="entry name" value="clamp_Gag1-like"/>
    <property type="match status" value="1"/>
</dbReference>
<evidence type="ECO:0000313" key="4">
    <source>
        <dbReference type="Proteomes" id="UP000054342"/>
    </source>
</evidence>
<dbReference type="RefSeq" id="XP_013319022.1">
    <property type="nucleotide sequence ID" value="XM_013463568.1"/>
</dbReference>
<dbReference type="AlphaFoldDB" id="A0A0D2ERS6"/>
<feature type="region of interest" description="Disordered" evidence="1">
    <location>
        <begin position="134"/>
        <end position="167"/>
    </location>
</feature>
<keyword evidence="4" id="KW-1185">Reference proteome</keyword>
<gene>
    <name evidence="3" type="ORF">PV05_02959</name>
</gene>
<reference evidence="3 4" key="1">
    <citation type="submission" date="2015-01" db="EMBL/GenBank/DDBJ databases">
        <title>The Genome Sequence of Exophiala xenobiotica CBS118157.</title>
        <authorList>
            <consortium name="The Broad Institute Genomics Platform"/>
            <person name="Cuomo C."/>
            <person name="de Hoog S."/>
            <person name="Gorbushina A."/>
            <person name="Stielow B."/>
            <person name="Teixiera M."/>
            <person name="Abouelleil A."/>
            <person name="Chapman S.B."/>
            <person name="Priest M."/>
            <person name="Young S.K."/>
            <person name="Wortman J."/>
            <person name="Nusbaum C."/>
            <person name="Birren B."/>
        </authorList>
    </citation>
    <scope>NUCLEOTIDE SEQUENCE [LARGE SCALE GENOMIC DNA]</scope>
    <source>
        <strain evidence="3 4">CBS 118157</strain>
    </source>
</reference>
<dbReference type="HOGENOM" id="CLU_036307_2_0_1"/>
<proteinExistence type="predicted"/>
<dbReference type="InterPro" id="IPR025124">
    <property type="entry name" value="Gag1-like_clamp"/>
</dbReference>
<feature type="domain" description="Gag1-like clamp" evidence="2">
    <location>
        <begin position="162"/>
        <end position="407"/>
    </location>
</feature>
<evidence type="ECO:0000256" key="1">
    <source>
        <dbReference type="SAM" id="MobiDB-lite"/>
    </source>
</evidence>
<accession>A0A0D2ERS6</accession>
<dbReference type="PANTHER" id="PTHR28065:SF1">
    <property type="entry name" value="DUF4050 DOMAIN-CONTAINING PROTEIN"/>
    <property type="match status" value="1"/>
</dbReference>
<evidence type="ECO:0000313" key="3">
    <source>
        <dbReference type="EMBL" id="KIW58438.1"/>
    </source>
</evidence>
<protein>
    <recommendedName>
        <fullName evidence="2">Gag1-like clamp domain-containing protein</fullName>
    </recommendedName>
</protein>
<evidence type="ECO:0000259" key="2">
    <source>
        <dbReference type="Pfam" id="PF13259"/>
    </source>
</evidence>
<feature type="compositionally biased region" description="Polar residues" evidence="1">
    <location>
        <begin position="1"/>
        <end position="22"/>
    </location>
</feature>
<dbReference type="EMBL" id="KN847318">
    <property type="protein sequence ID" value="KIW58438.1"/>
    <property type="molecule type" value="Genomic_DNA"/>
</dbReference>
<dbReference type="GeneID" id="25324867"/>
<feature type="compositionally biased region" description="Basic and acidic residues" evidence="1">
    <location>
        <begin position="324"/>
        <end position="339"/>
    </location>
</feature>
<dbReference type="STRING" id="348802.A0A0D2ERS6"/>
<dbReference type="InterPro" id="IPR053274">
    <property type="entry name" value="Fluconazole_resistance"/>
</dbReference>
<feature type="compositionally biased region" description="Polar residues" evidence="1">
    <location>
        <begin position="312"/>
        <end position="323"/>
    </location>
</feature>
<feature type="compositionally biased region" description="Basic and acidic residues" evidence="1">
    <location>
        <begin position="145"/>
        <end position="167"/>
    </location>
</feature>
<dbReference type="Proteomes" id="UP000054342">
    <property type="component" value="Unassembled WGS sequence"/>
</dbReference>
<dbReference type="OrthoDB" id="5422958at2759"/>
<feature type="compositionally biased region" description="Basic and acidic residues" evidence="1">
    <location>
        <begin position="434"/>
        <end position="454"/>
    </location>
</feature>
<feature type="region of interest" description="Disordered" evidence="1">
    <location>
        <begin position="432"/>
        <end position="454"/>
    </location>
</feature>
<feature type="region of interest" description="Disordered" evidence="1">
    <location>
        <begin position="210"/>
        <end position="276"/>
    </location>
</feature>
<name>A0A0D2ERS6_9EURO</name>
<feature type="compositionally biased region" description="Low complexity" evidence="1">
    <location>
        <begin position="47"/>
        <end position="62"/>
    </location>
</feature>
<feature type="region of interest" description="Disordered" evidence="1">
    <location>
        <begin position="291"/>
        <end position="350"/>
    </location>
</feature>
<feature type="region of interest" description="Disordered" evidence="1">
    <location>
        <begin position="487"/>
        <end position="506"/>
    </location>
</feature>
<organism evidence="3 4">
    <name type="scientific">Exophiala xenobiotica</name>
    <dbReference type="NCBI Taxonomy" id="348802"/>
    <lineage>
        <taxon>Eukaryota</taxon>
        <taxon>Fungi</taxon>
        <taxon>Dikarya</taxon>
        <taxon>Ascomycota</taxon>
        <taxon>Pezizomycotina</taxon>
        <taxon>Eurotiomycetes</taxon>
        <taxon>Chaetothyriomycetidae</taxon>
        <taxon>Chaetothyriales</taxon>
        <taxon>Herpotrichiellaceae</taxon>
        <taxon>Exophiala</taxon>
    </lineage>
</organism>
<feature type="region of interest" description="Disordered" evidence="1">
    <location>
        <begin position="1"/>
        <end position="112"/>
    </location>
</feature>
<dbReference type="PANTHER" id="PTHR28065">
    <property type="entry name" value="FREQUENIN"/>
    <property type="match status" value="1"/>
</dbReference>
<feature type="compositionally biased region" description="Polar residues" evidence="1">
    <location>
        <begin position="295"/>
        <end position="304"/>
    </location>
</feature>